<comment type="function">
    <text evidence="3">Required for rescue of stalled ribosomes mediated by trans-translation. Binds to transfer-messenger RNA (tmRNA), required for stable association of tmRNA with ribosomes. tmRNA and SmpB together mimic tRNA shape, replacing the anticodon stem-loop with SmpB. tmRNA is encoded by the ssrA gene; the 2 termini fold to resemble tRNA(Ala) and it encodes a 'tag peptide', a short internal open reading frame. During trans-translation Ala-aminoacylated tmRNA acts like a tRNA, entering the A-site of stalled ribosomes, displacing the stalled mRNA. The ribosome then switches to translate the ORF on the tmRNA; the nascent peptide is terminated with the 'tag peptide' encoded by the tmRNA and targeted for degradation. The ribosome is freed to recommence translation, which seems to be the essential function of trans-translation.</text>
</comment>
<dbReference type="PANTHER" id="PTHR30308">
    <property type="entry name" value="TMRNA-BINDING COMPONENT OF TRANS-TRANSLATION TAGGING COMPLEX"/>
    <property type="match status" value="1"/>
</dbReference>
<feature type="compositionally biased region" description="Basic and acidic residues" evidence="4">
    <location>
        <begin position="133"/>
        <end position="147"/>
    </location>
</feature>
<dbReference type="NCBIfam" id="TIGR00086">
    <property type="entry name" value="smpB"/>
    <property type="match status" value="1"/>
</dbReference>
<dbReference type="PANTHER" id="PTHR30308:SF2">
    <property type="entry name" value="SSRA-BINDING PROTEIN"/>
    <property type="match status" value="1"/>
</dbReference>
<reference evidence="6" key="1">
    <citation type="journal article" date="2019" name="Int. J. Syst. Evol. Microbiol.">
        <title>The Global Catalogue of Microorganisms (GCM) 10K type strain sequencing project: providing services to taxonomists for standard genome sequencing and annotation.</title>
        <authorList>
            <consortium name="The Broad Institute Genomics Platform"/>
            <consortium name="The Broad Institute Genome Sequencing Center for Infectious Disease"/>
            <person name="Wu L."/>
            <person name="Ma J."/>
        </authorList>
    </citation>
    <scope>NUCLEOTIDE SEQUENCE [LARGE SCALE GENOMIC DNA]</scope>
    <source>
        <strain evidence="6">ZS-35-S2</strain>
    </source>
</reference>
<comment type="subcellular location">
    <subcellularLocation>
        <location evidence="3">Cytoplasm</location>
    </subcellularLocation>
    <text evidence="3">The tmRNA-SmpB complex associates with stalled 70S ribosomes.</text>
</comment>
<keyword evidence="2 3" id="KW-0694">RNA-binding</keyword>
<evidence type="ECO:0000256" key="2">
    <source>
        <dbReference type="ARBA" id="ARBA00022884"/>
    </source>
</evidence>
<evidence type="ECO:0000313" key="6">
    <source>
        <dbReference type="Proteomes" id="UP001596203"/>
    </source>
</evidence>
<keyword evidence="1 3" id="KW-0963">Cytoplasm</keyword>
<protein>
    <recommendedName>
        <fullName evidence="3">SsrA-binding protein</fullName>
    </recommendedName>
    <alternativeName>
        <fullName evidence="3">Small protein B</fullName>
    </alternativeName>
</protein>
<proteinExistence type="inferred from homology"/>
<comment type="caution">
    <text evidence="5">The sequence shown here is derived from an EMBL/GenBank/DDBJ whole genome shotgun (WGS) entry which is preliminary data.</text>
</comment>
<dbReference type="RefSeq" id="WP_377415934.1">
    <property type="nucleotide sequence ID" value="NZ_JBHSPR010000001.1"/>
</dbReference>
<dbReference type="SUPFAM" id="SSF74982">
    <property type="entry name" value="Small protein B (SmpB)"/>
    <property type="match status" value="1"/>
</dbReference>
<keyword evidence="6" id="KW-1185">Reference proteome</keyword>
<dbReference type="InterPro" id="IPR023620">
    <property type="entry name" value="SmpB"/>
</dbReference>
<feature type="region of interest" description="Disordered" evidence="4">
    <location>
        <begin position="133"/>
        <end position="158"/>
    </location>
</feature>
<comment type="similarity">
    <text evidence="3">Belongs to the SmpB family.</text>
</comment>
<organism evidence="5 6">
    <name type="scientific">Plantactinospora solaniradicis</name>
    <dbReference type="NCBI Taxonomy" id="1723736"/>
    <lineage>
        <taxon>Bacteria</taxon>
        <taxon>Bacillati</taxon>
        <taxon>Actinomycetota</taxon>
        <taxon>Actinomycetes</taxon>
        <taxon>Micromonosporales</taxon>
        <taxon>Micromonosporaceae</taxon>
        <taxon>Plantactinospora</taxon>
    </lineage>
</organism>
<dbReference type="PROSITE" id="PS01317">
    <property type="entry name" value="SSRP"/>
    <property type="match status" value="1"/>
</dbReference>
<sequence>MPREKGRKVVASNRKARHDYAILDTYEAGMALTGTEVKSLRAGHASLVDAFAQERDGELYLHGMHIPEYTQGTWTNHEPRRTRKLLLNRQEISRLIGKLRETGLTLVPLSVYFSDGWAKVEIGLAKGKKSYDKRQDLAKRDAEREMLRTVGRRGKGME</sequence>
<gene>
    <name evidence="3 5" type="primary">smpB</name>
    <name evidence="5" type="ORF">ACFP2T_00115</name>
</gene>
<dbReference type="Proteomes" id="UP001596203">
    <property type="component" value="Unassembled WGS sequence"/>
</dbReference>
<evidence type="ECO:0000256" key="1">
    <source>
        <dbReference type="ARBA" id="ARBA00022490"/>
    </source>
</evidence>
<evidence type="ECO:0000313" key="5">
    <source>
        <dbReference type="EMBL" id="MFC6014601.1"/>
    </source>
</evidence>
<dbReference type="InterPro" id="IPR000037">
    <property type="entry name" value="SsrA-bd_prot"/>
</dbReference>
<dbReference type="InterPro" id="IPR020081">
    <property type="entry name" value="SsrA-bd_prot_CS"/>
</dbReference>
<dbReference type="EMBL" id="JBHSPR010000001">
    <property type="protein sequence ID" value="MFC6014601.1"/>
    <property type="molecule type" value="Genomic_DNA"/>
</dbReference>
<dbReference type="Gene3D" id="2.40.280.10">
    <property type="match status" value="1"/>
</dbReference>
<dbReference type="NCBIfam" id="NF003843">
    <property type="entry name" value="PRK05422.1"/>
    <property type="match status" value="1"/>
</dbReference>
<accession>A0ABW1JYM4</accession>
<dbReference type="CDD" id="cd09294">
    <property type="entry name" value="SmpB"/>
    <property type="match status" value="1"/>
</dbReference>
<dbReference type="Pfam" id="PF01668">
    <property type="entry name" value="SmpB"/>
    <property type="match status" value="1"/>
</dbReference>
<dbReference type="HAMAP" id="MF_00023">
    <property type="entry name" value="SmpB"/>
    <property type="match status" value="1"/>
</dbReference>
<name>A0ABW1JYM4_9ACTN</name>
<evidence type="ECO:0000256" key="3">
    <source>
        <dbReference type="HAMAP-Rule" id="MF_00023"/>
    </source>
</evidence>
<evidence type="ECO:0000256" key="4">
    <source>
        <dbReference type="SAM" id="MobiDB-lite"/>
    </source>
</evidence>